<evidence type="ECO:0000313" key="6">
    <source>
        <dbReference type="Proteomes" id="UP000516437"/>
    </source>
</evidence>
<dbReference type="Pfam" id="PF00612">
    <property type="entry name" value="IQ"/>
    <property type="match status" value="1"/>
</dbReference>
<gene>
    <name evidence="5" type="ORF">CJ030_MR0G003688</name>
</gene>
<evidence type="ECO:0000313" key="5">
    <source>
        <dbReference type="EMBL" id="KAB1201453.1"/>
    </source>
</evidence>
<dbReference type="PANTHER" id="PTHR32295:SF212">
    <property type="entry name" value="CALMODULIN BINDING PROTEIN-RELATED"/>
    <property type="match status" value="1"/>
</dbReference>
<feature type="domain" description="DUF4005" evidence="4">
    <location>
        <begin position="324"/>
        <end position="365"/>
    </location>
</feature>
<name>A0A6A1UMP2_9ROSI</name>
<dbReference type="OrthoDB" id="696085at2759"/>
<dbReference type="AlphaFoldDB" id="A0A6A1UMP2"/>
<comment type="subunit">
    <text evidence="3">Binds to multiple calmodulin (CaM) in the presence of Ca(2+) and CaM-like proteins.</text>
</comment>
<dbReference type="InterPro" id="IPR000048">
    <property type="entry name" value="IQ_motif_EF-hand-BS"/>
</dbReference>
<dbReference type="CDD" id="cd23767">
    <property type="entry name" value="IQCD"/>
    <property type="match status" value="1"/>
</dbReference>
<comment type="similarity">
    <text evidence="2">Belongs to the IQD family.</text>
</comment>
<proteinExistence type="inferred from homology"/>
<dbReference type="Proteomes" id="UP000516437">
    <property type="component" value="Unassembled WGS sequence"/>
</dbReference>
<evidence type="ECO:0000256" key="2">
    <source>
        <dbReference type="ARBA" id="ARBA00024341"/>
    </source>
</evidence>
<dbReference type="Pfam" id="PF13178">
    <property type="entry name" value="DUF4005"/>
    <property type="match status" value="1"/>
</dbReference>
<keyword evidence="6" id="KW-1185">Reference proteome</keyword>
<keyword evidence="1" id="KW-0112">Calmodulin-binding</keyword>
<reference evidence="5 6" key="1">
    <citation type="journal article" date="2019" name="Plant Biotechnol. J.">
        <title>The red bayberry genome and genetic basis of sex determination.</title>
        <authorList>
            <person name="Jia H.M."/>
            <person name="Jia H.J."/>
            <person name="Cai Q.L."/>
            <person name="Wang Y."/>
            <person name="Zhao H.B."/>
            <person name="Yang W.F."/>
            <person name="Wang G.Y."/>
            <person name="Li Y.H."/>
            <person name="Zhan D.L."/>
            <person name="Shen Y.T."/>
            <person name="Niu Q.F."/>
            <person name="Chang L."/>
            <person name="Qiu J."/>
            <person name="Zhao L."/>
            <person name="Xie H.B."/>
            <person name="Fu W.Y."/>
            <person name="Jin J."/>
            <person name="Li X.W."/>
            <person name="Jiao Y."/>
            <person name="Zhou C.C."/>
            <person name="Tu T."/>
            <person name="Chai C.Y."/>
            <person name="Gao J.L."/>
            <person name="Fan L.J."/>
            <person name="van de Weg E."/>
            <person name="Wang J.Y."/>
            <person name="Gao Z.S."/>
        </authorList>
    </citation>
    <scope>NUCLEOTIDE SEQUENCE [LARGE SCALE GENOMIC DNA]</scope>
    <source>
        <tissue evidence="5">Leaves</tissue>
    </source>
</reference>
<dbReference type="GO" id="GO:0005516">
    <property type="term" value="F:calmodulin binding"/>
    <property type="evidence" value="ECO:0007669"/>
    <property type="project" value="UniProtKB-KW"/>
</dbReference>
<evidence type="ECO:0000259" key="4">
    <source>
        <dbReference type="Pfam" id="PF13178"/>
    </source>
</evidence>
<organism evidence="5 6">
    <name type="scientific">Morella rubra</name>
    <name type="common">Chinese bayberry</name>
    <dbReference type="NCBI Taxonomy" id="262757"/>
    <lineage>
        <taxon>Eukaryota</taxon>
        <taxon>Viridiplantae</taxon>
        <taxon>Streptophyta</taxon>
        <taxon>Embryophyta</taxon>
        <taxon>Tracheophyta</taxon>
        <taxon>Spermatophyta</taxon>
        <taxon>Magnoliopsida</taxon>
        <taxon>eudicotyledons</taxon>
        <taxon>Gunneridae</taxon>
        <taxon>Pentapetalae</taxon>
        <taxon>rosids</taxon>
        <taxon>fabids</taxon>
        <taxon>Fagales</taxon>
        <taxon>Myricaceae</taxon>
        <taxon>Morella</taxon>
    </lineage>
</organism>
<evidence type="ECO:0000256" key="3">
    <source>
        <dbReference type="ARBA" id="ARBA00024378"/>
    </source>
</evidence>
<comment type="caution">
    <text evidence="5">The sequence shown here is derived from an EMBL/GenBank/DDBJ whole genome shotgun (WGS) entry which is preliminary data.</text>
</comment>
<evidence type="ECO:0000256" key="1">
    <source>
        <dbReference type="ARBA" id="ARBA00022860"/>
    </source>
</evidence>
<accession>A0A6A1UMP2</accession>
<dbReference type="PROSITE" id="PS50096">
    <property type="entry name" value="IQ"/>
    <property type="match status" value="1"/>
</dbReference>
<dbReference type="InterPro" id="IPR025064">
    <property type="entry name" value="DUF4005"/>
</dbReference>
<dbReference type="PANTHER" id="PTHR32295">
    <property type="entry name" value="IQ-DOMAIN 5-RELATED"/>
    <property type="match status" value="1"/>
</dbReference>
<sequence length="404" mass="46002">MAKTTCWFNWVKRLFTSEAKRKLEKKSKKWKWFFGKVKHKQYPALTAPERALGEATEVQRKHALTVALATAAAAEAAVAAAHAAAEVVRLTYASQSCQRSMKQVRNLAAIKIQSAYRAHLARKALRALKGLVRLQAIARGRAVRCQPITLKCLPPNANRQAEAQERNTPTADPSRRYFDVKQFDWAKKELEEKDTKVECKNQRNWDQSMILKEDTEAILLGKQEAIIKRERMKKYSFSHRERRNAQLLEESVDNKNFGRRSRRLEQWLDKETCPEEGQETLKPILSGLGERCGGAQVKLRNEGKQDSIGRDSQWSFPRRSFCHAKQNSPGNDSLMPNSPIFRSYMCATESAKARARSSSTPKQRIGHLDGCFDHNFAYNNRYGRSFWSSFDAGSMSTNDSRGAA</sequence>
<protein>
    <submittedName>
        <fullName evidence="5">Protein IQ-DOMAIN 14</fullName>
    </submittedName>
</protein>
<dbReference type="EMBL" id="RXIC02000066">
    <property type="protein sequence ID" value="KAB1201453.1"/>
    <property type="molecule type" value="Genomic_DNA"/>
</dbReference>